<protein>
    <recommendedName>
        <fullName evidence="4">Kinase</fullName>
        <ecNumber evidence="4">2.7.-.-</ecNumber>
    </recommendedName>
</protein>
<keyword evidence="7" id="KW-1185">Reference proteome</keyword>
<evidence type="ECO:0000256" key="1">
    <source>
        <dbReference type="ARBA" id="ARBA00007374"/>
    </source>
</evidence>
<reference evidence="6" key="1">
    <citation type="submission" date="2023-07" db="EMBL/GenBank/DDBJ databases">
        <title>Chromosome-level genome assembly of Artemia franciscana.</title>
        <authorList>
            <person name="Jo E."/>
        </authorList>
    </citation>
    <scope>NUCLEOTIDE SEQUENCE</scope>
    <source>
        <tissue evidence="6">Whole body</tissue>
    </source>
</reference>
<dbReference type="AlphaFoldDB" id="A0AA88I3I1"/>
<dbReference type="InterPro" id="IPR038286">
    <property type="entry name" value="IPK_sf"/>
</dbReference>
<dbReference type="InterPro" id="IPR005522">
    <property type="entry name" value="IPK"/>
</dbReference>
<evidence type="ECO:0000256" key="2">
    <source>
        <dbReference type="ARBA" id="ARBA00022679"/>
    </source>
</evidence>
<evidence type="ECO:0000313" key="6">
    <source>
        <dbReference type="EMBL" id="KAK2717511.1"/>
    </source>
</evidence>
<accession>A0AA88I3I1</accession>
<dbReference type="GO" id="GO:0005737">
    <property type="term" value="C:cytoplasm"/>
    <property type="evidence" value="ECO:0007669"/>
    <property type="project" value="TreeGrafter"/>
</dbReference>
<feature type="region of interest" description="Disordered" evidence="5">
    <location>
        <begin position="339"/>
        <end position="391"/>
    </location>
</feature>
<keyword evidence="2 4" id="KW-0808">Transferase</keyword>
<sequence length="469" mass="52025">MVCSGNLLSMASEEQWKGENGTLDTCPPSEIDIEDDSTLQPFEHQVGGHTRFFVLDRSTLCKQLIARELNFYLRAPTEIRPFLPNFKGVIQLSPRGFQRLHPEEIDIEMGCDIDTCKENCLSVKHCIRVQNCEGSVVYDLADQGGSSTPTLASIDIDGTCLRRNNSSFFLLLENVASKFVHPCVLDLKMGTRQHGDDASAEKKVRQIAKCAASTSASLGVRLCGMQVYDPVAGKYKCKDKYYGRRLDENGLRRSLGQFFEARGRRRSIILSQILKKLKALKKAIEKQNSFRYYSRDASEFEPNSGQHVPLLHHISRRQFLCMCVSLLVVYEGHDPGLTSKKQMKGLKNSRNRSTPTTSADSSCREDVCSSAPSIGDLPSEEKLGPEPVFCDNSTDSSDSGLGYLEDSQSLSDAESLVDVRMIDFAHTTFCGYLGDTLVHKGPDSGYLLGLTSVTRILKELCYGDSHTGP</sequence>
<feature type="compositionally biased region" description="Polar residues" evidence="5">
    <location>
        <begin position="351"/>
        <end position="361"/>
    </location>
</feature>
<dbReference type="EC" id="2.7.-.-" evidence="4"/>
<evidence type="ECO:0000256" key="5">
    <source>
        <dbReference type="SAM" id="MobiDB-lite"/>
    </source>
</evidence>
<evidence type="ECO:0000313" key="7">
    <source>
        <dbReference type="Proteomes" id="UP001187531"/>
    </source>
</evidence>
<comment type="similarity">
    <text evidence="1 4">Belongs to the inositol phosphokinase (IPK) family.</text>
</comment>
<dbReference type="GO" id="GO:0032958">
    <property type="term" value="P:inositol phosphate biosynthetic process"/>
    <property type="evidence" value="ECO:0007669"/>
    <property type="project" value="InterPro"/>
</dbReference>
<dbReference type="PANTHER" id="PTHR12400">
    <property type="entry name" value="INOSITOL POLYPHOSPHATE KINASE"/>
    <property type="match status" value="1"/>
</dbReference>
<gene>
    <name evidence="6" type="ORF">QYM36_006330</name>
</gene>
<dbReference type="GO" id="GO:0005634">
    <property type="term" value="C:nucleus"/>
    <property type="evidence" value="ECO:0007669"/>
    <property type="project" value="TreeGrafter"/>
</dbReference>
<comment type="caution">
    <text evidence="6">The sequence shown here is derived from an EMBL/GenBank/DDBJ whole genome shotgun (WGS) entry which is preliminary data.</text>
</comment>
<organism evidence="6 7">
    <name type="scientific">Artemia franciscana</name>
    <name type="common">Brine shrimp</name>
    <name type="synonym">Artemia sanfranciscana</name>
    <dbReference type="NCBI Taxonomy" id="6661"/>
    <lineage>
        <taxon>Eukaryota</taxon>
        <taxon>Metazoa</taxon>
        <taxon>Ecdysozoa</taxon>
        <taxon>Arthropoda</taxon>
        <taxon>Crustacea</taxon>
        <taxon>Branchiopoda</taxon>
        <taxon>Anostraca</taxon>
        <taxon>Artemiidae</taxon>
        <taxon>Artemia</taxon>
    </lineage>
</organism>
<dbReference type="Proteomes" id="UP001187531">
    <property type="component" value="Unassembled WGS sequence"/>
</dbReference>
<evidence type="ECO:0000256" key="4">
    <source>
        <dbReference type="RuleBase" id="RU363090"/>
    </source>
</evidence>
<dbReference type="GO" id="GO:0000828">
    <property type="term" value="F:inositol hexakisphosphate kinase activity"/>
    <property type="evidence" value="ECO:0007669"/>
    <property type="project" value="TreeGrafter"/>
</dbReference>
<keyword evidence="3 4" id="KW-0418">Kinase</keyword>
<dbReference type="EMBL" id="JAVRJZ010000010">
    <property type="protein sequence ID" value="KAK2717511.1"/>
    <property type="molecule type" value="Genomic_DNA"/>
</dbReference>
<dbReference type="Pfam" id="PF03770">
    <property type="entry name" value="IPK"/>
    <property type="match status" value="2"/>
</dbReference>
<dbReference type="SUPFAM" id="SSF56104">
    <property type="entry name" value="SAICAR synthase-like"/>
    <property type="match status" value="2"/>
</dbReference>
<dbReference type="PANTHER" id="PTHR12400:SF21">
    <property type="entry name" value="KINASE"/>
    <property type="match status" value="1"/>
</dbReference>
<dbReference type="GO" id="GO:0046854">
    <property type="term" value="P:phosphatidylinositol phosphate biosynthetic process"/>
    <property type="evidence" value="ECO:0007669"/>
    <property type="project" value="TreeGrafter"/>
</dbReference>
<evidence type="ECO:0000256" key="3">
    <source>
        <dbReference type="ARBA" id="ARBA00022777"/>
    </source>
</evidence>
<proteinExistence type="inferred from homology"/>
<name>A0AA88I3I1_ARTSF</name>
<feature type="compositionally biased region" description="Basic residues" evidence="5">
    <location>
        <begin position="341"/>
        <end position="350"/>
    </location>
</feature>
<dbReference type="Gene3D" id="3.30.470.160">
    <property type="entry name" value="Inositol polyphosphate kinase"/>
    <property type="match status" value="2"/>
</dbReference>